<proteinExistence type="predicted"/>
<evidence type="ECO:0000256" key="1">
    <source>
        <dbReference type="SAM" id="SignalP"/>
    </source>
</evidence>
<keyword evidence="1" id="KW-0732">Signal</keyword>
<feature type="chain" id="PRO_5004893315" description="Cyanovirin-N domain-containing protein" evidence="1">
    <location>
        <begin position="29"/>
        <end position="222"/>
    </location>
</feature>
<evidence type="ECO:0000313" key="3">
    <source>
        <dbReference type="Proteomes" id="UP000024837"/>
    </source>
</evidence>
<feature type="signal peptide" evidence="1">
    <location>
        <begin position="1"/>
        <end position="28"/>
    </location>
</feature>
<name>W7I4V8_9PEZI</name>
<accession>W7I4V8</accession>
<evidence type="ECO:0000313" key="2">
    <source>
        <dbReference type="EMBL" id="EWC43775.1"/>
    </source>
</evidence>
<keyword evidence="3" id="KW-1185">Reference proteome</keyword>
<dbReference type="AlphaFoldDB" id="W7I4V8"/>
<dbReference type="HOGENOM" id="CLU_1245330_0_0_1"/>
<dbReference type="EMBL" id="KI966452">
    <property type="protein sequence ID" value="EWC43775.1"/>
    <property type="molecule type" value="Genomic_DNA"/>
</dbReference>
<evidence type="ECO:0008006" key="4">
    <source>
        <dbReference type="Google" id="ProtNLM"/>
    </source>
</evidence>
<dbReference type="Proteomes" id="UP000024837">
    <property type="component" value="Unassembled WGS sequence"/>
</dbReference>
<protein>
    <recommendedName>
        <fullName evidence="4">Cyanovirin-N domain-containing protein</fullName>
    </recommendedName>
</protein>
<sequence length="222" mass="23636">MAPRRQGPGAIGIALFAMLHLLPPLLAAAQSHQDPNADACLYLDHAFSFCWKRRRRTDYTASAVAQCVCTVGGVPDPSVDSAVSSCTSYLKTSGQEGSVSAFYSSFNGYCSSYGQDVTNISVTPGSVTASGQTFGWRSCMAIIGRYGSCQRGGPDETITQPDVASCICHGPGGEFTTGFDDLLTPCYNWATTFQPNFATEVSDLFGFFASGALLPRVSMWLL</sequence>
<gene>
    <name evidence="2" type="ORF">DRE_07340</name>
</gene>
<organism evidence="2 3">
    <name type="scientific">Drechslerella stenobrocha 248</name>
    <dbReference type="NCBI Taxonomy" id="1043628"/>
    <lineage>
        <taxon>Eukaryota</taxon>
        <taxon>Fungi</taxon>
        <taxon>Dikarya</taxon>
        <taxon>Ascomycota</taxon>
        <taxon>Pezizomycotina</taxon>
        <taxon>Orbiliomycetes</taxon>
        <taxon>Orbiliales</taxon>
        <taxon>Orbiliaceae</taxon>
        <taxon>Drechslerella</taxon>
    </lineage>
</organism>
<dbReference type="OrthoDB" id="5284313at2759"/>
<reference evidence="2 3" key="1">
    <citation type="submission" date="2013-05" db="EMBL/GenBank/DDBJ databases">
        <title>Drechslerella stenobrocha genome reveals carnivorous origination and mechanical trapping mechanism of predatory fungi.</title>
        <authorList>
            <person name="Liu X."/>
            <person name="Zhang W."/>
            <person name="Liu K."/>
        </authorList>
    </citation>
    <scope>NUCLEOTIDE SEQUENCE [LARGE SCALE GENOMIC DNA]</scope>
    <source>
        <strain evidence="2 3">248</strain>
    </source>
</reference>